<keyword evidence="2" id="KW-1185">Reference proteome</keyword>
<protein>
    <submittedName>
        <fullName evidence="1">Uncharacterized protein</fullName>
    </submittedName>
</protein>
<comment type="caution">
    <text evidence="1">The sequence shown here is derived from an EMBL/GenBank/DDBJ whole genome shotgun (WGS) entry which is preliminary data.</text>
</comment>
<proteinExistence type="predicted"/>
<gene>
    <name evidence="1" type="ORF">J2T22_002006</name>
</gene>
<evidence type="ECO:0000313" key="1">
    <source>
        <dbReference type="EMBL" id="MDQ0118820.1"/>
    </source>
</evidence>
<organism evidence="1 2">
    <name type="scientific">Pseudarthrobacter defluvii</name>
    <dbReference type="NCBI Taxonomy" id="410837"/>
    <lineage>
        <taxon>Bacteria</taxon>
        <taxon>Bacillati</taxon>
        <taxon>Actinomycetota</taxon>
        <taxon>Actinomycetes</taxon>
        <taxon>Micrococcales</taxon>
        <taxon>Micrococcaceae</taxon>
        <taxon>Pseudarthrobacter</taxon>
    </lineage>
</organism>
<name>A0ABT9UGR6_9MICC</name>
<dbReference type="EMBL" id="JAUSSY010000006">
    <property type="protein sequence ID" value="MDQ0118820.1"/>
    <property type="molecule type" value="Genomic_DNA"/>
</dbReference>
<evidence type="ECO:0000313" key="2">
    <source>
        <dbReference type="Proteomes" id="UP001226389"/>
    </source>
</evidence>
<sequence>MRSFMEFLSDKWWMFPLMAFVGRWAGGWRRAGERTAHKRARRELDGLIVLPDVTPAALEGKIAPELDAGPRPAQFHQG</sequence>
<reference evidence="1 2" key="1">
    <citation type="submission" date="2023-07" db="EMBL/GenBank/DDBJ databases">
        <title>Sorghum-associated microbial communities from plants grown in Nebraska, USA.</title>
        <authorList>
            <person name="Schachtman D."/>
        </authorList>
    </citation>
    <scope>NUCLEOTIDE SEQUENCE [LARGE SCALE GENOMIC DNA]</scope>
    <source>
        <strain evidence="1 2">DS994</strain>
    </source>
</reference>
<accession>A0ABT9UGR6</accession>
<dbReference type="RefSeq" id="WP_307490099.1">
    <property type="nucleotide sequence ID" value="NZ_JAUSSY010000006.1"/>
</dbReference>
<dbReference type="Proteomes" id="UP001226389">
    <property type="component" value="Unassembled WGS sequence"/>
</dbReference>